<proteinExistence type="predicted"/>
<evidence type="ECO:0000313" key="2">
    <source>
        <dbReference type="EMBL" id="CAI6334446.1"/>
    </source>
</evidence>
<protein>
    <submittedName>
        <fullName evidence="2">Uncharacterized protein</fullName>
    </submittedName>
</protein>
<dbReference type="EMBL" id="CAOQHR010000005">
    <property type="protein sequence ID" value="CAI6334446.1"/>
    <property type="molecule type" value="Genomic_DNA"/>
</dbReference>
<accession>A0A9W4XR43</accession>
<gene>
    <name evidence="2" type="ORF">PDIGIT_LOCUS7506</name>
</gene>
<keyword evidence="1" id="KW-0812">Transmembrane</keyword>
<sequence>MLSSSFYPVWGMHRWSWAYMKWKGCARLDSTCTPQSTVNNSASLPQSLCLSKPRIITPGPSLQNHLPPFRIAETNILFRFSKREASSNLHFVDTWMWWTHVVDINKFAELDIHYIFPERETSRQFLVSILFPLSAHLFFIFGLAFCGTRNDVIAFVIRVM</sequence>
<name>A0A9W4XR43_9PLEO</name>
<keyword evidence="1" id="KW-0472">Membrane</keyword>
<organism evidence="2 3">
    <name type="scientific">Periconia digitata</name>
    <dbReference type="NCBI Taxonomy" id="1303443"/>
    <lineage>
        <taxon>Eukaryota</taxon>
        <taxon>Fungi</taxon>
        <taxon>Dikarya</taxon>
        <taxon>Ascomycota</taxon>
        <taxon>Pezizomycotina</taxon>
        <taxon>Dothideomycetes</taxon>
        <taxon>Pleosporomycetidae</taxon>
        <taxon>Pleosporales</taxon>
        <taxon>Massarineae</taxon>
        <taxon>Periconiaceae</taxon>
        <taxon>Periconia</taxon>
    </lineage>
</organism>
<keyword evidence="1" id="KW-1133">Transmembrane helix</keyword>
<evidence type="ECO:0000313" key="3">
    <source>
        <dbReference type="Proteomes" id="UP001152607"/>
    </source>
</evidence>
<dbReference type="Proteomes" id="UP001152607">
    <property type="component" value="Unassembled WGS sequence"/>
</dbReference>
<feature type="transmembrane region" description="Helical" evidence="1">
    <location>
        <begin position="125"/>
        <end position="145"/>
    </location>
</feature>
<comment type="caution">
    <text evidence="2">The sequence shown here is derived from an EMBL/GenBank/DDBJ whole genome shotgun (WGS) entry which is preliminary data.</text>
</comment>
<keyword evidence="3" id="KW-1185">Reference proteome</keyword>
<reference evidence="2" key="1">
    <citation type="submission" date="2023-01" db="EMBL/GenBank/DDBJ databases">
        <authorList>
            <person name="Van Ghelder C."/>
            <person name="Rancurel C."/>
        </authorList>
    </citation>
    <scope>NUCLEOTIDE SEQUENCE</scope>
    <source>
        <strain evidence="2">CNCM I-4278</strain>
    </source>
</reference>
<evidence type="ECO:0000256" key="1">
    <source>
        <dbReference type="SAM" id="Phobius"/>
    </source>
</evidence>
<dbReference type="AlphaFoldDB" id="A0A9W4XR43"/>